<dbReference type="EMBL" id="AFRT01001392">
    <property type="protein sequence ID" value="ELU40570.1"/>
    <property type="molecule type" value="Genomic_DNA"/>
</dbReference>
<dbReference type="Proteomes" id="UP000011668">
    <property type="component" value="Unassembled WGS sequence"/>
</dbReference>
<evidence type="ECO:0000313" key="2">
    <source>
        <dbReference type="EMBL" id="ELU40570.1"/>
    </source>
</evidence>
<proteinExistence type="predicted"/>
<accession>L8WRD8</accession>
<dbReference type="AlphaFoldDB" id="L8WRD8"/>
<dbReference type="HOGENOM" id="CLU_2185718_0_0_1"/>
<evidence type="ECO:0000256" key="1">
    <source>
        <dbReference type="SAM" id="MobiDB-lite"/>
    </source>
</evidence>
<gene>
    <name evidence="2" type="ORF">AG1IA_05401</name>
</gene>
<feature type="region of interest" description="Disordered" evidence="1">
    <location>
        <begin position="86"/>
        <end position="109"/>
    </location>
</feature>
<comment type="caution">
    <text evidence="2">The sequence shown here is derived from an EMBL/GenBank/DDBJ whole genome shotgun (WGS) entry which is preliminary data.</text>
</comment>
<name>L8WRD8_THACA</name>
<organism evidence="2 3">
    <name type="scientific">Thanatephorus cucumeris (strain AG1-IA)</name>
    <name type="common">Rice sheath blight fungus</name>
    <name type="synonym">Rhizoctonia solani</name>
    <dbReference type="NCBI Taxonomy" id="983506"/>
    <lineage>
        <taxon>Eukaryota</taxon>
        <taxon>Fungi</taxon>
        <taxon>Dikarya</taxon>
        <taxon>Basidiomycota</taxon>
        <taxon>Agaricomycotina</taxon>
        <taxon>Agaricomycetes</taxon>
        <taxon>Cantharellales</taxon>
        <taxon>Ceratobasidiaceae</taxon>
        <taxon>Rhizoctonia</taxon>
        <taxon>Rhizoctonia solani AG-1</taxon>
    </lineage>
</organism>
<dbReference type="OrthoDB" id="3264935at2759"/>
<reference evidence="2 3" key="1">
    <citation type="journal article" date="2013" name="Nat. Commun.">
        <title>The evolution and pathogenic mechanisms of the rice sheath blight pathogen.</title>
        <authorList>
            <person name="Zheng A."/>
            <person name="Lin R."/>
            <person name="Xu L."/>
            <person name="Qin P."/>
            <person name="Tang C."/>
            <person name="Ai P."/>
            <person name="Zhang D."/>
            <person name="Liu Y."/>
            <person name="Sun Z."/>
            <person name="Feng H."/>
            <person name="Wang Y."/>
            <person name="Chen Y."/>
            <person name="Liang X."/>
            <person name="Fu R."/>
            <person name="Li Q."/>
            <person name="Zhang J."/>
            <person name="Yu X."/>
            <person name="Xie Z."/>
            <person name="Ding L."/>
            <person name="Guan P."/>
            <person name="Tang J."/>
            <person name="Liang Y."/>
            <person name="Wang S."/>
            <person name="Deng Q."/>
            <person name="Li S."/>
            <person name="Zhu J."/>
            <person name="Wang L."/>
            <person name="Liu H."/>
            <person name="Li P."/>
        </authorList>
    </citation>
    <scope>NUCLEOTIDE SEQUENCE [LARGE SCALE GENOMIC DNA]</scope>
    <source>
        <strain evidence="3">AG-1 IA</strain>
    </source>
</reference>
<protein>
    <submittedName>
        <fullName evidence="2">Uncharacterized protein</fullName>
    </submittedName>
</protein>
<keyword evidence="3" id="KW-1185">Reference proteome</keyword>
<sequence>MLSEKGTLYDIRFRNSGKLEEIEKAVGYHNRAPDLTPDVQPYLPDQHASLGLSHNNRYKRTGKVADLVKAIEYFTHSGSVIHRSISTHGRRGGLSQGNQMQYSCPRPHS</sequence>
<dbReference type="STRING" id="983506.L8WRD8"/>
<evidence type="ECO:0000313" key="3">
    <source>
        <dbReference type="Proteomes" id="UP000011668"/>
    </source>
</evidence>